<keyword evidence="4" id="KW-1185">Reference proteome</keyword>
<feature type="domain" description="N-acyl amino acid synthase FeeM catalytic core" evidence="2">
    <location>
        <begin position="64"/>
        <end position="222"/>
    </location>
</feature>
<evidence type="ECO:0000256" key="1">
    <source>
        <dbReference type="SAM" id="MobiDB-lite"/>
    </source>
</evidence>
<reference evidence="3 4" key="1">
    <citation type="submission" date="2019-08" db="EMBL/GenBank/DDBJ databases">
        <authorList>
            <person name="Dhanesh K."/>
            <person name="Kumar G."/>
            <person name="Sasikala C."/>
            <person name="Venkata Ramana C."/>
        </authorList>
    </citation>
    <scope>NUCLEOTIDE SEQUENCE [LARGE SCALE GENOMIC DNA]</scope>
    <source>
        <strain evidence="3 4">JC645</strain>
    </source>
</reference>
<dbReference type="EMBL" id="VWOX01000002">
    <property type="protein sequence ID" value="KAA5546255.1"/>
    <property type="molecule type" value="Genomic_DNA"/>
</dbReference>
<organism evidence="3 4">
    <name type="scientific">Roseiconus nitratireducens</name>
    <dbReference type="NCBI Taxonomy" id="2605748"/>
    <lineage>
        <taxon>Bacteria</taxon>
        <taxon>Pseudomonadati</taxon>
        <taxon>Planctomycetota</taxon>
        <taxon>Planctomycetia</taxon>
        <taxon>Pirellulales</taxon>
        <taxon>Pirellulaceae</taxon>
        <taxon>Roseiconus</taxon>
    </lineage>
</organism>
<comment type="caution">
    <text evidence="3">The sequence shown here is derived from an EMBL/GenBank/DDBJ whole genome shotgun (WGS) entry which is preliminary data.</text>
</comment>
<dbReference type="AlphaFoldDB" id="A0A5M6DLM2"/>
<evidence type="ECO:0000313" key="3">
    <source>
        <dbReference type="EMBL" id="KAA5546255.1"/>
    </source>
</evidence>
<dbReference type="RefSeq" id="WP_150075262.1">
    <property type="nucleotide sequence ID" value="NZ_VWOX01000002.1"/>
</dbReference>
<dbReference type="Gene3D" id="3.40.630.30">
    <property type="match status" value="1"/>
</dbReference>
<feature type="region of interest" description="Disordered" evidence="1">
    <location>
        <begin position="1"/>
        <end position="47"/>
    </location>
</feature>
<gene>
    <name evidence="3" type="ORF">FYK55_05045</name>
</gene>
<protein>
    <recommendedName>
        <fullName evidence="2">N-acyl amino acid synthase FeeM catalytic core domain-containing protein</fullName>
    </recommendedName>
</protein>
<dbReference type="Proteomes" id="UP000324479">
    <property type="component" value="Unassembled WGS sequence"/>
</dbReference>
<feature type="compositionally biased region" description="Polar residues" evidence="1">
    <location>
        <begin position="1"/>
        <end position="18"/>
    </location>
</feature>
<dbReference type="InterPro" id="IPR054597">
    <property type="entry name" value="FeeM_cat"/>
</dbReference>
<accession>A0A5M6DLM2</accession>
<name>A0A5M6DLM2_9BACT</name>
<dbReference type="Pfam" id="PF21926">
    <property type="entry name" value="FeeM"/>
    <property type="match status" value="1"/>
</dbReference>
<evidence type="ECO:0000313" key="4">
    <source>
        <dbReference type="Proteomes" id="UP000324479"/>
    </source>
</evidence>
<proteinExistence type="predicted"/>
<sequence>MTGASGSSSVATEQTAINHLSPVRPNGPTNRLSEYPAAISESTGPTTSRLTLKVSESMHERMSAFALVHRMYQRAGLTSENPLKMRVLKHHVLDTTDVMVAKRNDSVEFTSTLVRDGVHGMPSESLFADEIRAMRLSGLRLAEVSSLASGCELGDKKQRVETLISMISLTIHVARRRGVDRLILAVHPRHAKVYQRMFGCAPCSDVRQYEAVRGNPAVLCMHDFRELDVRKYSLYNRVYGEQYSPWAMDGTRMSDAEKRFFSQAISVNQSECMPMAA</sequence>
<evidence type="ECO:0000259" key="2">
    <source>
        <dbReference type="Pfam" id="PF21926"/>
    </source>
</evidence>